<reference evidence="10 11" key="1">
    <citation type="submission" date="2019-06" db="EMBL/GenBank/DDBJ databases">
        <title>Sequencing the genomes of 1000 actinobacteria strains.</title>
        <authorList>
            <person name="Klenk H.-P."/>
        </authorList>
    </citation>
    <scope>NUCLEOTIDE SEQUENCE [LARGE SCALE GENOMIC DNA]</scope>
    <source>
        <strain evidence="10 11">DSM 46837</strain>
    </source>
</reference>
<accession>A0A543P1B2</accession>
<sequence length="538" mass="58585">MLVARVTGDRLSTASSGNSARSEEASEASQRRPSDDRGTRPAARMNRIIRPLRPALGAGVSEAPAAPGARKVRLSGNTAREVHGTSTLGLVAPRRHRALARRLWIPGILLCADLVAFAAAMWLISSPSLKTFGVLVVILALFQTAGLYRPRLSLSVLDDAPAIVGRALAAGAAAMVIGGLDDGVVGTTRLLTCAVFAGFTVLTRMVAYSAIRFARRHGLTRRTLLLGAGAVAGSLATNLAAHPEYGLHPDGMLDDDPLLSEDERPVPLLGGYADLNRVLLEHSVDVVIVTYGSLREPLMVPLLRACDRLACEMLFVPRLYEVHTVTRETEVLWGMPLVRMRRAPFRTGAWTAKRVSDVVISAVVLMLLAPVMLACALASRAETGSVLYRQTRVGLAGQPFTLLKFCSLRPAAELEGTTRWNIGEDERLGPVGKILRRTSLDELPQLWNVLRGDMSLVGPRPERPFFVDEFTRQFPWYTARHRVPVGLTGWAQVHGLRGDTSIADRAHFDNFYIENWSLWGDIKILVRTAGQVLRAAGR</sequence>
<evidence type="ECO:0000313" key="11">
    <source>
        <dbReference type="Proteomes" id="UP000319865"/>
    </source>
</evidence>
<proteinExistence type="inferred from homology"/>
<dbReference type="EMBL" id="VFQE01000002">
    <property type="protein sequence ID" value="TQN37906.1"/>
    <property type="molecule type" value="Genomic_DNA"/>
</dbReference>
<evidence type="ECO:0000259" key="9">
    <source>
        <dbReference type="Pfam" id="PF02397"/>
    </source>
</evidence>
<keyword evidence="3 10" id="KW-0808">Transferase</keyword>
<dbReference type="InterPro" id="IPR003362">
    <property type="entry name" value="Bact_transf"/>
</dbReference>
<evidence type="ECO:0000256" key="3">
    <source>
        <dbReference type="ARBA" id="ARBA00022679"/>
    </source>
</evidence>
<organism evidence="10 11">
    <name type="scientific">Blastococcus colisei</name>
    <dbReference type="NCBI Taxonomy" id="1564162"/>
    <lineage>
        <taxon>Bacteria</taxon>
        <taxon>Bacillati</taxon>
        <taxon>Actinomycetota</taxon>
        <taxon>Actinomycetes</taxon>
        <taxon>Geodermatophilales</taxon>
        <taxon>Geodermatophilaceae</taxon>
        <taxon>Blastococcus</taxon>
    </lineage>
</organism>
<keyword evidence="4 8" id="KW-0812">Transmembrane</keyword>
<keyword evidence="5 8" id="KW-1133">Transmembrane helix</keyword>
<evidence type="ECO:0000256" key="7">
    <source>
        <dbReference type="SAM" id="MobiDB-lite"/>
    </source>
</evidence>
<dbReference type="GO" id="GO:0016020">
    <property type="term" value="C:membrane"/>
    <property type="evidence" value="ECO:0007669"/>
    <property type="project" value="UniProtKB-SubCell"/>
</dbReference>
<evidence type="ECO:0000256" key="8">
    <source>
        <dbReference type="SAM" id="Phobius"/>
    </source>
</evidence>
<feature type="region of interest" description="Disordered" evidence="7">
    <location>
        <begin position="1"/>
        <end position="44"/>
    </location>
</feature>
<name>A0A543P1B2_9ACTN</name>
<dbReference type="AlphaFoldDB" id="A0A543P1B2"/>
<evidence type="ECO:0000256" key="2">
    <source>
        <dbReference type="ARBA" id="ARBA00006464"/>
    </source>
</evidence>
<feature type="compositionally biased region" description="Basic and acidic residues" evidence="7">
    <location>
        <begin position="21"/>
        <end position="39"/>
    </location>
</feature>
<comment type="subcellular location">
    <subcellularLocation>
        <location evidence="1">Membrane</location>
        <topology evidence="1">Multi-pass membrane protein</topology>
    </subcellularLocation>
</comment>
<feature type="transmembrane region" description="Helical" evidence="8">
    <location>
        <begin position="358"/>
        <end position="379"/>
    </location>
</feature>
<dbReference type="GO" id="GO:0016780">
    <property type="term" value="F:phosphotransferase activity, for other substituted phosphate groups"/>
    <property type="evidence" value="ECO:0007669"/>
    <property type="project" value="TreeGrafter"/>
</dbReference>
<dbReference type="Pfam" id="PF02397">
    <property type="entry name" value="Bac_transf"/>
    <property type="match status" value="1"/>
</dbReference>
<evidence type="ECO:0000313" key="10">
    <source>
        <dbReference type="EMBL" id="TQN37906.1"/>
    </source>
</evidence>
<evidence type="ECO:0000256" key="5">
    <source>
        <dbReference type="ARBA" id="ARBA00022989"/>
    </source>
</evidence>
<feature type="transmembrane region" description="Helical" evidence="8">
    <location>
        <begin position="103"/>
        <end position="125"/>
    </location>
</feature>
<protein>
    <submittedName>
        <fullName evidence="10">Exopolysaccharide biosynthesis polyprenyl glycosylphosphotransferase</fullName>
    </submittedName>
</protein>
<evidence type="ECO:0000256" key="1">
    <source>
        <dbReference type="ARBA" id="ARBA00004141"/>
    </source>
</evidence>
<evidence type="ECO:0000256" key="4">
    <source>
        <dbReference type="ARBA" id="ARBA00022692"/>
    </source>
</evidence>
<feature type="transmembrane region" description="Helical" evidence="8">
    <location>
        <begin position="189"/>
        <end position="211"/>
    </location>
</feature>
<dbReference type="PANTHER" id="PTHR30576:SF0">
    <property type="entry name" value="UNDECAPRENYL-PHOSPHATE N-ACETYLGALACTOSAMINYL 1-PHOSPHATE TRANSFERASE-RELATED"/>
    <property type="match status" value="1"/>
</dbReference>
<feature type="domain" description="Bacterial sugar transferase" evidence="9">
    <location>
        <begin position="353"/>
        <end position="533"/>
    </location>
</feature>
<dbReference type="Pfam" id="PF13727">
    <property type="entry name" value="CoA_binding_3"/>
    <property type="match status" value="1"/>
</dbReference>
<gene>
    <name evidence="10" type="ORF">FHU33_4579</name>
</gene>
<evidence type="ECO:0000256" key="6">
    <source>
        <dbReference type="ARBA" id="ARBA00023136"/>
    </source>
</evidence>
<dbReference type="PANTHER" id="PTHR30576">
    <property type="entry name" value="COLANIC BIOSYNTHESIS UDP-GLUCOSE LIPID CARRIER TRANSFERASE"/>
    <property type="match status" value="1"/>
</dbReference>
<comment type="caution">
    <text evidence="10">The sequence shown here is derived from an EMBL/GenBank/DDBJ whole genome shotgun (WGS) entry which is preliminary data.</text>
</comment>
<feature type="transmembrane region" description="Helical" evidence="8">
    <location>
        <begin position="131"/>
        <end position="148"/>
    </location>
</feature>
<dbReference type="NCBIfam" id="TIGR03025">
    <property type="entry name" value="EPS_sugtrans"/>
    <property type="match status" value="1"/>
</dbReference>
<dbReference type="Gene3D" id="3.40.50.720">
    <property type="entry name" value="NAD(P)-binding Rossmann-like Domain"/>
    <property type="match status" value="1"/>
</dbReference>
<dbReference type="Proteomes" id="UP000319865">
    <property type="component" value="Unassembled WGS sequence"/>
</dbReference>
<keyword evidence="6 8" id="KW-0472">Membrane</keyword>
<keyword evidence="11" id="KW-1185">Reference proteome</keyword>
<comment type="similarity">
    <text evidence="2">Belongs to the bacterial sugar transferase family.</text>
</comment>
<dbReference type="OrthoDB" id="9808602at2"/>
<dbReference type="InterPro" id="IPR017475">
    <property type="entry name" value="EPS_sugar_tfrase"/>
</dbReference>
<feature type="transmembrane region" description="Helical" evidence="8">
    <location>
        <begin position="160"/>
        <end position="177"/>
    </location>
</feature>